<dbReference type="InterPro" id="IPR036508">
    <property type="entry name" value="Chitin-bd_dom_sf"/>
</dbReference>
<dbReference type="PROSITE" id="PS50940">
    <property type="entry name" value="CHIT_BIND_II"/>
    <property type="match status" value="1"/>
</dbReference>
<comment type="caution">
    <text evidence="4">The sequence shown here is derived from an EMBL/GenBank/DDBJ whole genome shotgun (WGS) entry which is preliminary data.</text>
</comment>
<evidence type="ECO:0000313" key="4">
    <source>
        <dbReference type="EMBL" id="OXA64375.1"/>
    </source>
</evidence>
<dbReference type="Pfam" id="PF01607">
    <property type="entry name" value="CBM_14"/>
    <property type="match status" value="1"/>
</dbReference>
<dbReference type="EMBL" id="LNIX01000001">
    <property type="protein sequence ID" value="OXA64375.1"/>
    <property type="molecule type" value="Genomic_DNA"/>
</dbReference>
<keyword evidence="5" id="KW-1185">Reference proteome</keyword>
<dbReference type="GO" id="GO:0005576">
    <property type="term" value="C:extracellular region"/>
    <property type="evidence" value="ECO:0007669"/>
    <property type="project" value="InterPro"/>
</dbReference>
<dbReference type="Gene3D" id="2.170.140.10">
    <property type="entry name" value="Chitin binding domain"/>
    <property type="match status" value="1"/>
</dbReference>
<evidence type="ECO:0000313" key="5">
    <source>
        <dbReference type="Proteomes" id="UP000198287"/>
    </source>
</evidence>
<feature type="chain" id="PRO_5012669006" evidence="2">
    <location>
        <begin position="23"/>
        <end position="194"/>
    </location>
</feature>
<reference evidence="4 5" key="1">
    <citation type="submission" date="2015-12" db="EMBL/GenBank/DDBJ databases">
        <title>The genome of Folsomia candida.</title>
        <authorList>
            <person name="Faddeeva A."/>
            <person name="Derks M.F."/>
            <person name="Anvar Y."/>
            <person name="Smit S."/>
            <person name="Van Straalen N."/>
            <person name="Roelofs D."/>
        </authorList>
    </citation>
    <scope>NUCLEOTIDE SEQUENCE [LARGE SCALE GENOMIC DNA]</scope>
    <source>
        <strain evidence="4 5">VU population</strain>
        <tissue evidence="4">Whole body</tissue>
    </source>
</reference>
<evidence type="ECO:0000256" key="2">
    <source>
        <dbReference type="SAM" id="SignalP"/>
    </source>
</evidence>
<gene>
    <name evidence="4" type="ORF">Fcan01_02665</name>
</gene>
<evidence type="ECO:0000256" key="1">
    <source>
        <dbReference type="SAM" id="MobiDB-lite"/>
    </source>
</evidence>
<name>A0A226F3K5_FOLCA</name>
<dbReference type="SMART" id="SM00494">
    <property type="entry name" value="ChtBD2"/>
    <property type="match status" value="1"/>
</dbReference>
<feature type="region of interest" description="Disordered" evidence="1">
    <location>
        <begin position="123"/>
        <end position="158"/>
    </location>
</feature>
<sequence>MSIYPSIIALTIVTLWLPYGISVPGFGWDPHLKGSTCVDPGYFVNPHDCTRFFRCVDHSTSEGPLLIRYDFDCPHGTVFDEGAKVCIHARDGICRGWGSPLGWGVPPFKKGWGWPGPLDGWSKPGWSAPKGRKPLPKGGWKGAPVQLAAEDDDEGSSWAWGQPSNSFWSFTPGSSYVVVYDNRGRDQKRSVELP</sequence>
<dbReference type="AlphaFoldDB" id="A0A226F3K5"/>
<feature type="domain" description="Chitin-binding type-2" evidence="3">
    <location>
        <begin position="34"/>
        <end position="96"/>
    </location>
</feature>
<evidence type="ECO:0000259" key="3">
    <source>
        <dbReference type="PROSITE" id="PS50940"/>
    </source>
</evidence>
<protein>
    <submittedName>
        <fullName evidence="4">Putative endochitinase</fullName>
    </submittedName>
</protein>
<feature type="signal peptide" evidence="2">
    <location>
        <begin position="1"/>
        <end position="22"/>
    </location>
</feature>
<dbReference type="InterPro" id="IPR002557">
    <property type="entry name" value="Chitin-bd_dom"/>
</dbReference>
<dbReference type="OrthoDB" id="6020543at2759"/>
<dbReference type="Proteomes" id="UP000198287">
    <property type="component" value="Unassembled WGS sequence"/>
</dbReference>
<dbReference type="SUPFAM" id="SSF57625">
    <property type="entry name" value="Invertebrate chitin-binding proteins"/>
    <property type="match status" value="1"/>
</dbReference>
<organism evidence="4 5">
    <name type="scientific">Folsomia candida</name>
    <name type="common">Springtail</name>
    <dbReference type="NCBI Taxonomy" id="158441"/>
    <lineage>
        <taxon>Eukaryota</taxon>
        <taxon>Metazoa</taxon>
        <taxon>Ecdysozoa</taxon>
        <taxon>Arthropoda</taxon>
        <taxon>Hexapoda</taxon>
        <taxon>Collembola</taxon>
        <taxon>Entomobryomorpha</taxon>
        <taxon>Isotomoidea</taxon>
        <taxon>Isotomidae</taxon>
        <taxon>Proisotominae</taxon>
        <taxon>Folsomia</taxon>
    </lineage>
</organism>
<proteinExistence type="predicted"/>
<accession>A0A226F3K5</accession>
<keyword evidence="2" id="KW-0732">Signal</keyword>
<dbReference type="GO" id="GO:0008061">
    <property type="term" value="F:chitin binding"/>
    <property type="evidence" value="ECO:0007669"/>
    <property type="project" value="InterPro"/>
</dbReference>